<feature type="compositionally biased region" description="Polar residues" evidence="1">
    <location>
        <begin position="121"/>
        <end position="133"/>
    </location>
</feature>
<proteinExistence type="predicted"/>
<organism evidence="2 3">
    <name type="scientific">Bos mutus</name>
    <name type="common">wild yak</name>
    <dbReference type="NCBI Taxonomy" id="72004"/>
    <lineage>
        <taxon>Eukaryota</taxon>
        <taxon>Metazoa</taxon>
        <taxon>Chordata</taxon>
        <taxon>Craniata</taxon>
        <taxon>Vertebrata</taxon>
        <taxon>Euteleostomi</taxon>
        <taxon>Mammalia</taxon>
        <taxon>Eutheria</taxon>
        <taxon>Laurasiatheria</taxon>
        <taxon>Artiodactyla</taxon>
        <taxon>Ruminantia</taxon>
        <taxon>Pecora</taxon>
        <taxon>Bovidae</taxon>
        <taxon>Bovinae</taxon>
        <taxon>Bos</taxon>
    </lineage>
</organism>
<evidence type="ECO:0000256" key="1">
    <source>
        <dbReference type="SAM" id="MobiDB-lite"/>
    </source>
</evidence>
<keyword evidence="3" id="KW-1185">Reference proteome</keyword>
<dbReference type="EMBL" id="VBQZ03000055">
    <property type="protein sequence ID" value="MXQ89462.1"/>
    <property type="molecule type" value="Genomic_DNA"/>
</dbReference>
<sequence>MEWLPEDLRGSEGVVGLLWNQLTYALACRHCGSSCLQSPGNLITLFLFMVWQIQRWWQLGTWQQLQPWYSGDKMRGKGLPLLYRVAFLDHLWKQKSEEEEEAFLDPLKTCSLPKEAPIGEQVTTAPSQPSCNSEGLHKAPGTLEQGLTQAPNPPRSFPTFQILTNLPIPSIAASLVWLPNPTSHPGSPYYRGSGKDGL</sequence>
<reference evidence="2" key="1">
    <citation type="submission" date="2019-10" db="EMBL/GenBank/DDBJ databases">
        <title>The sequence and de novo assembly of the wild yak genome.</title>
        <authorList>
            <person name="Liu Y."/>
        </authorList>
    </citation>
    <scope>NUCLEOTIDE SEQUENCE [LARGE SCALE GENOMIC DNA]</scope>
    <source>
        <strain evidence="2">WY2019</strain>
    </source>
</reference>
<evidence type="ECO:0000313" key="2">
    <source>
        <dbReference type="EMBL" id="MXQ89462.1"/>
    </source>
</evidence>
<dbReference type="PANTHER" id="PTHR21777:SF0">
    <property type="entry name" value="RCG55159-LIKE"/>
    <property type="match status" value="1"/>
</dbReference>
<dbReference type="InterPro" id="IPR026677">
    <property type="entry name" value="Spata31g1-like"/>
</dbReference>
<dbReference type="Proteomes" id="UP000322234">
    <property type="component" value="Unassembled WGS sequence"/>
</dbReference>
<feature type="region of interest" description="Disordered" evidence="1">
    <location>
        <begin position="121"/>
        <end position="158"/>
    </location>
</feature>
<dbReference type="PANTHER" id="PTHR21777">
    <property type="entry name" value="RCG55159-LIKE"/>
    <property type="match status" value="1"/>
</dbReference>
<protein>
    <submittedName>
        <fullName evidence="2">Uncharacterized protein</fullName>
    </submittedName>
</protein>
<accession>A0A6B0RJ57</accession>
<name>A0A6B0RJ57_9CETA</name>
<evidence type="ECO:0000313" key="3">
    <source>
        <dbReference type="Proteomes" id="UP000322234"/>
    </source>
</evidence>
<dbReference type="AlphaFoldDB" id="A0A6B0RJ57"/>
<gene>
    <name evidence="2" type="ORF">E5288_WYG000782</name>
</gene>
<comment type="caution">
    <text evidence="2">The sequence shown here is derived from an EMBL/GenBank/DDBJ whole genome shotgun (WGS) entry which is preliminary data.</text>
</comment>